<dbReference type="InterPro" id="IPR036400">
    <property type="entry name" value="Cyt_B5-like_heme/steroid_sf"/>
</dbReference>
<feature type="domain" description="Cytochrome b5 heme-binding" evidence="4">
    <location>
        <begin position="60"/>
        <end position="158"/>
    </location>
</feature>
<gene>
    <name evidence="5" type="ORF">J437_LFUL008081</name>
</gene>
<dbReference type="InterPro" id="IPR050577">
    <property type="entry name" value="MAPR/NEUFC/NENF-like"/>
</dbReference>
<proteinExistence type="inferred from homology"/>
<dbReference type="FunFam" id="3.10.120.10:FF:000003">
    <property type="entry name" value="membrane-associated progesterone receptor component 1"/>
    <property type="match status" value="1"/>
</dbReference>
<dbReference type="Proteomes" id="UP000792457">
    <property type="component" value="Unassembled WGS sequence"/>
</dbReference>
<dbReference type="SUPFAM" id="SSF55856">
    <property type="entry name" value="Cytochrome b5-like heme/steroid binding domain"/>
    <property type="match status" value="2"/>
</dbReference>
<dbReference type="Pfam" id="PF00173">
    <property type="entry name" value="Cyt-b5"/>
    <property type="match status" value="1"/>
</dbReference>
<keyword evidence="3" id="KW-0812">Transmembrane</keyword>
<dbReference type="PANTHER" id="PTHR10281:SF106">
    <property type="entry name" value="IP06960P-RELATED"/>
    <property type="match status" value="1"/>
</dbReference>
<feature type="transmembrane region" description="Helical" evidence="3">
    <location>
        <begin position="20"/>
        <end position="37"/>
    </location>
</feature>
<keyword evidence="3" id="KW-0472">Membrane</keyword>
<dbReference type="GO" id="GO:0016020">
    <property type="term" value="C:membrane"/>
    <property type="evidence" value="ECO:0007669"/>
    <property type="project" value="TreeGrafter"/>
</dbReference>
<dbReference type="OrthoDB" id="547796at2759"/>
<evidence type="ECO:0000313" key="5">
    <source>
        <dbReference type="EMBL" id="KAG8231540.1"/>
    </source>
</evidence>
<comment type="similarity">
    <text evidence="1">Belongs to the cytochrome b5 family. MAPR subfamily.</text>
</comment>
<dbReference type="Gene3D" id="3.10.120.10">
    <property type="entry name" value="Cytochrome b5-like heme/steroid binding domain"/>
    <property type="match status" value="2"/>
</dbReference>
<dbReference type="SMART" id="SM01117">
    <property type="entry name" value="Cyt-b5"/>
    <property type="match status" value="1"/>
</dbReference>
<evidence type="ECO:0000256" key="1">
    <source>
        <dbReference type="ARBA" id="ARBA00038357"/>
    </source>
</evidence>
<dbReference type="AlphaFoldDB" id="A0A8K0KD68"/>
<evidence type="ECO:0000256" key="3">
    <source>
        <dbReference type="SAM" id="Phobius"/>
    </source>
</evidence>
<feature type="region of interest" description="Disordered" evidence="2">
    <location>
        <begin position="209"/>
        <end position="234"/>
    </location>
</feature>
<keyword evidence="3" id="KW-1133">Transmembrane helix</keyword>
<evidence type="ECO:0000259" key="4">
    <source>
        <dbReference type="SMART" id="SM01117"/>
    </source>
</evidence>
<comment type="caution">
    <text evidence="5">The sequence shown here is derived from an EMBL/GenBank/DDBJ whole genome shotgun (WGS) entry which is preliminary data.</text>
</comment>
<keyword evidence="6" id="KW-1185">Reference proteome</keyword>
<sequence length="234" mass="26102">MAGTSSSTESEDLISSLSNPISVILIGIICFLVYKIIKNRRRVPESEPVEPELPKLRKDFTVEELRKYDGNGPDGRILVAVNGKVFDVTRGKRFYGPKGPYSAFAGRDASRGLATFSVGGKDEYDDLSDLSPVEMDSIREWEMQFTEGPYSAFAGRDASRGLATFSVGGKDEYDDLSDLSPVEMDSIREWEMQFTEKYTFVGRLLKPGEEATNYSDEEEESVQNESPTEGKKDQ</sequence>
<dbReference type="EMBL" id="KZ308558">
    <property type="protein sequence ID" value="KAG8231540.1"/>
    <property type="molecule type" value="Genomic_DNA"/>
</dbReference>
<evidence type="ECO:0000313" key="6">
    <source>
        <dbReference type="Proteomes" id="UP000792457"/>
    </source>
</evidence>
<protein>
    <recommendedName>
        <fullName evidence="4">Cytochrome b5 heme-binding domain-containing protein</fullName>
    </recommendedName>
</protein>
<reference evidence="5" key="1">
    <citation type="submission" date="2013-04" db="EMBL/GenBank/DDBJ databases">
        <authorList>
            <person name="Qu J."/>
            <person name="Murali S.C."/>
            <person name="Bandaranaike D."/>
            <person name="Bellair M."/>
            <person name="Blankenburg K."/>
            <person name="Chao H."/>
            <person name="Dinh H."/>
            <person name="Doddapaneni H."/>
            <person name="Downs B."/>
            <person name="Dugan-Rocha S."/>
            <person name="Elkadiri S."/>
            <person name="Gnanaolivu R.D."/>
            <person name="Hernandez B."/>
            <person name="Javaid M."/>
            <person name="Jayaseelan J.C."/>
            <person name="Lee S."/>
            <person name="Li M."/>
            <person name="Ming W."/>
            <person name="Munidasa M."/>
            <person name="Muniz J."/>
            <person name="Nguyen L."/>
            <person name="Ongeri F."/>
            <person name="Osuji N."/>
            <person name="Pu L.-L."/>
            <person name="Puazo M."/>
            <person name="Qu C."/>
            <person name="Quiroz J."/>
            <person name="Raj R."/>
            <person name="Weissenberger G."/>
            <person name="Xin Y."/>
            <person name="Zou X."/>
            <person name="Han Y."/>
            <person name="Richards S."/>
            <person name="Worley K."/>
            <person name="Muzny D."/>
            <person name="Gibbs R."/>
        </authorList>
    </citation>
    <scope>NUCLEOTIDE SEQUENCE</scope>
    <source>
        <strain evidence="5">Sampled in the wild</strain>
    </source>
</reference>
<name>A0A8K0KD68_LADFU</name>
<dbReference type="GO" id="GO:0005783">
    <property type="term" value="C:endoplasmic reticulum"/>
    <property type="evidence" value="ECO:0007669"/>
    <property type="project" value="TreeGrafter"/>
</dbReference>
<accession>A0A8K0KD68</accession>
<dbReference type="InterPro" id="IPR001199">
    <property type="entry name" value="Cyt_B5-like_heme/steroid-bd"/>
</dbReference>
<organism evidence="5 6">
    <name type="scientific">Ladona fulva</name>
    <name type="common">Scarce chaser dragonfly</name>
    <name type="synonym">Libellula fulva</name>
    <dbReference type="NCBI Taxonomy" id="123851"/>
    <lineage>
        <taxon>Eukaryota</taxon>
        <taxon>Metazoa</taxon>
        <taxon>Ecdysozoa</taxon>
        <taxon>Arthropoda</taxon>
        <taxon>Hexapoda</taxon>
        <taxon>Insecta</taxon>
        <taxon>Pterygota</taxon>
        <taxon>Palaeoptera</taxon>
        <taxon>Odonata</taxon>
        <taxon>Epiprocta</taxon>
        <taxon>Anisoptera</taxon>
        <taxon>Libelluloidea</taxon>
        <taxon>Libellulidae</taxon>
        <taxon>Ladona</taxon>
    </lineage>
</organism>
<reference evidence="5" key="2">
    <citation type="submission" date="2017-10" db="EMBL/GenBank/DDBJ databases">
        <title>Ladona fulva Genome sequencing and assembly.</title>
        <authorList>
            <person name="Murali S."/>
            <person name="Richards S."/>
            <person name="Bandaranaike D."/>
            <person name="Bellair M."/>
            <person name="Blankenburg K."/>
            <person name="Chao H."/>
            <person name="Dinh H."/>
            <person name="Doddapaneni H."/>
            <person name="Dugan-Rocha S."/>
            <person name="Elkadiri S."/>
            <person name="Gnanaolivu R."/>
            <person name="Hernandez B."/>
            <person name="Skinner E."/>
            <person name="Javaid M."/>
            <person name="Lee S."/>
            <person name="Li M."/>
            <person name="Ming W."/>
            <person name="Munidasa M."/>
            <person name="Muniz J."/>
            <person name="Nguyen L."/>
            <person name="Hughes D."/>
            <person name="Osuji N."/>
            <person name="Pu L.-L."/>
            <person name="Puazo M."/>
            <person name="Qu C."/>
            <person name="Quiroz J."/>
            <person name="Raj R."/>
            <person name="Weissenberger G."/>
            <person name="Xin Y."/>
            <person name="Zou X."/>
            <person name="Han Y."/>
            <person name="Worley K."/>
            <person name="Muzny D."/>
            <person name="Gibbs R."/>
        </authorList>
    </citation>
    <scope>NUCLEOTIDE SEQUENCE</scope>
    <source>
        <strain evidence="5">Sampled in the wild</strain>
    </source>
</reference>
<dbReference type="PANTHER" id="PTHR10281">
    <property type="entry name" value="MEMBRANE-ASSOCIATED PROGESTERONE RECEPTOR COMPONENT-RELATED"/>
    <property type="match status" value="1"/>
</dbReference>
<evidence type="ECO:0000256" key="2">
    <source>
        <dbReference type="SAM" id="MobiDB-lite"/>
    </source>
</evidence>